<dbReference type="EMBL" id="DF237480">
    <property type="protein sequence ID" value="GAQ89509.1"/>
    <property type="molecule type" value="Genomic_DNA"/>
</dbReference>
<dbReference type="AlphaFoldDB" id="A0A1Y1IJ91"/>
<protein>
    <submittedName>
        <fullName evidence="2">Uncharacterized protein</fullName>
    </submittedName>
</protein>
<gene>
    <name evidence="2" type="ORF">KFL_005310010</name>
</gene>
<accession>A0A1Y1IJ91</accession>
<feature type="region of interest" description="Disordered" evidence="1">
    <location>
        <begin position="66"/>
        <end position="90"/>
    </location>
</feature>
<organism evidence="2 3">
    <name type="scientific">Klebsormidium nitens</name>
    <name type="common">Green alga</name>
    <name type="synonym">Ulothrix nitens</name>
    <dbReference type="NCBI Taxonomy" id="105231"/>
    <lineage>
        <taxon>Eukaryota</taxon>
        <taxon>Viridiplantae</taxon>
        <taxon>Streptophyta</taxon>
        <taxon>Klebsormidiophyceae</taxon>
        <taxon>Klebsormidiales</taxon>
        <taxon>Klebsormidiaceae</taxon>
        <taxon>Klebsormidium</taxon>
    </lineage>
</organism>
<feature type="region of interest" description="Disordered" evidence="1">
    <location>
        <begin position="133"/>
        <end position="186"/>
    </location>
</feature>
<evidence type="ECO:0000256" key="1">
    <source>
        <dbReference type="SAM" id="MobiDB-lite"/>
    </source>
</evidence>
<dbReference type="OMA" id="ANAVMDP"/>
<name>A0A1Y1IJ91_KLENI</name>
<evidence type="ECO:0000313" key="2">
    <source>
        <dbReference type="EMBL" id="GAQ89509.1"/>
    </source>
</evidence>
<keyword evidence="3" id="KW-1185">Reference proteome</keyword>
<evidence type="ECO:0000313" key="3">
    <source>
        <dbReference type="Proteomes" id="UP000054558"/>
    </source>
</evidence>
<reference evidence="2 3" key="1">
    <citation type="journal article" date="2014" name="Nat. Commun.">
        <title>Klebsormidium flaccidum genome reveals primary factors for plant terrestrial adaptation.</title>
        <authorList>
            <person name="Hori K."/>
            <person name="Maruyama F."/>
            <person name="Fujisawa T."/>
            <person name="Togashi T."/>
            <person name="Yamamoto N."/>
            <person name="Seo M."/>
            <person name="Sato S."/>
            <person name="Yamada T."/>
            <person name="Mori H."/>
            <person name="Tajima N."/>
            <person name="Moriyama T."/>
            <person name="Ikeuchi M."/>
            <person name="Watanabe M."/>
            <person name="Wada H."/>
            <person name="Kobayashi K."/>
            <person name="Saito M."/>
            <person name="Masuda T."/>
            <person name="Sasaki-Sekimoto Y."/>
            <person name="Mashiguchi K."/>
            <person name="Awai K."/>
            <person name="Shimojima M."/>
            <person name="Masuda S."/>
            <person name="Iwai M."/>
            <person name="Nobusawa T."/>
            <person name="Narise T."/>
            <person name="Kondo S."/>
            <person name="Saito H."/>
            <person name="Sato R."/>
            <person name="Murakawa M."/>
            <person name="Ihara Y."/>
            <person name="Oshima-Yamada Y."/>
            <person name="Ohtaka K."/>
            <person name="Satoh M."/>
            <person name="Sonobe K."/>
            <person name="Ishii M."/>
            <person name="Ohtani R."/>
            <person name="Kanamori-Sato M."/>
            <person name="Honoki R."/>
            <person name="Miyazaki D."/>
            <person name="Mochizuki H."/>
            <person name="Umetsu J."/>
            <person name="Higashi K."/>
            <person name="Shibata D."/>
            <person name="Kamiya Y."/>
            <person name="Sato N."/>
            <person name="Nakamura Y."/>
            <person name="Tabata S."/>
            <person name="Ida S."/>
            <person name="Kurokawa K."/>
            <person name="Ohta H."/>
        </authorList>
    </citation>
    <scope>NUCLEOTIDE SEQUENCE [LARGE SCALE GENOMIC DNA]</scope>
    <source>
        <strain evidence="2 3">NIES-2285</strain>
    </source>
</reference>
<sequence>DRTHRQSVRIRSGSPFAFSLIPILFMDGSRYLDARGLMTPAMTSARADVTTATSDMVLEIVLTKRDQGPHGPRMKHGWQRPGAANAVMDPNKKDDLLPDILWWRRAAAWAAAGLRDVRKRLVERRPDRILLSTNDDDADAAPSIEEEARTVRSPMTRSSENRQDRSKGSTSPRATLIAEIRKDIDG</sequence>
<dbReference type="Proteomes" id="UP000054558">
    <property type="component" value="Unassembled WGS sequence"/>
</dbReference>
<feature type="non-terminal residue" evidence="2">
    <location>
        <position position="1"/>
    </location>
</feature>
<proteinExistence type="predicted"/>